<reference evidence="2 3" key="1">
    <citation type="submission" date="2018-12" db="EMBL/GenBank/DDBJ databases">
        <authorList>
            <consortium name="Pathogen Informatics"/>
        </authorList>
    </citation>
    <scope>NUCLEOTIDE SEQUENCE [LARGE SCALE GENOMIC DNA]</scope>
    <source>
        <strain evidence="2 3">NCTC13071</strain>
    </source>
</reference>
<dbReference type="GeneID" id="85012739"/>
<dbReference type="KEGG" id="poc:NCTC13071_01955"/>
<dbReference type="InterPro" id="IPR016181">
    <property type="entry name" value="Acyl_CoA_acyltransferase"/>
</dbReference>
<dbReference type="SUPFAM" id="SSF55729">
    <property type="entry name" value="Acyl-CoA N-acyltransferases (Nat)"/>
    <property type="match status" value="1"/>
</dbReference>
<dbReference type="InterPro" id="IPR000182">
    <property type="entry name" value="GNAT_dom"/>
</dbReference>
<organism evidence="2 3">
    <name type="scientific">Segatella oris</name>
    <dbReference type="NCBI Taxonomy" id="28135"/>
    <lineage>
        <taxon>Bacteria</taxon>
        <taxon>Pseudomonadati</taxon>
        <taxon>Bacteroidota</taxon>
        <taxon>Bacteroidia</taxon>
        <taxon>Bacteroidales</taxon>
        <taxon>Prevotellaceae</taxon>
        <taxon>Segatella</taxon>
    </lineage>
</organism>
<sequence>MLYNLAHFLRAHCSWIWTIFELVNAWLFVLRYAHKLPVVIAGNIVPLTVERIEALAQFFKRQPEDAFIYFRPHAFDVKTLHSLVRNKAFLAYLVIDDNGEIIGYFFLRCFFWGKCYRGYMTDYAHRWQGINRLMGIEATKMARHLHLRMFGSIAPNNVASMKSAQAVNDIRIIKVLRNGDYLVEYLPKS</sequence>
<dbReference type="RefSeq" id="WP_018919299.1">
    <property type="nucleotide sequence ID" value="NZ_LR134384.1"/>
</dbReference>
<dbReference type="Proteomes" id="UP000274578">
    <property type="component" value="Chromosome 1"/>
</dbReference>
<dbReference type="PROSITE" id="PS51186">
    <property type="entry name" value="GNAT"/>
    <property type="match status" value="1"/>
</dbReference>
<dbReference type="EMBL" id="LR134384">
    <property type="protein sequence ID" value="VEH15939.1"/>
    <property type="molecule type" value="Genomic_DNA"/>
</dbReference>
<accession>A0A3S4T324</accession>
<gene>
    <name evidence="2" type="ORF">NCTC13071_01955</name>
</gene>
<name>A0A3S4T324_9BACT</name>
<evidence type="ECO:0000313" key="3">
    <source>
        <dbReference type="Proteomes" id="UP000274578"/>
    </source>
</evidence>
<protein>
    <recommendedName>
        <fullName evidence="1">N-acetyltransferase domain-containing protein</fullName>
    </recommendedName>
</protein>
<dbReference type="Gene3D" id="3.40.630.30">
    <property type="match status" value="1"/>
</dbReference>
<evidence type="ECO:0000313" key="2">
    <source>
        <dbReference type="EMBL" id="VEH15939.1"/>
    </source>
</evidence>
<proteinExistence type="predicted"/>
<dbReference type="AlphaFoldDB" id="A0A3S4T324"/>
<feature type="domain" description="N-acetyltransferase" evidence="1">
    <location>
        <begin position="42"/>
        <end position="189"/>
    </location>
</feature>
<dbReference type="GO" id="GO:0016747">
    <property type="term" value="F:acyltransferase activity, transferring groups other than amino-acyl groups"/>
    <property type="evidence" value="ECO:0007669"/>
    <property type="project" value="InterPro"/>
</dbReference>
<evidence type="ECO:0000259" key="1">
    <source>
        <dbReference type="PROSITE" id="PS51186"/>
    </source>
</evidence>